<sequence>MVMETRTRSKHFRGCQVPNRGCRRLYLVPSLAPPPVAALLASPPPPPATALLTALLLRPPPPLPCVLLIRTGIIQEKEIGGVVAVPSLQLQQRTKLRE</sequence>
<comment type="caution">
    <text evidence="1">The sequence shown here is derived from an EMBL/GenBank/DDBJ whole genome shotgun (WGS) entry which is preliminary data.</text>
</comment>
<dbReference type="EMBL" id="SPHZ02000003">
    <property type="protein sequence ID" value="KAF0928082.1"/>
    <property type="molecule type" value="Genomic_DNA"/>
</dbReference>
<evidence type="ECO:0000313" key="2">
    <source>
        <dbReference type="Proteomes" id="UP000479710"/>
    </source>
</evidence>
<feature type="non-terminal residue" evidence="1">
    <location>
        <position position="98"/>
    </location>
</feature>
<protein>
    <submittedName>
        <fullName evidence="1">Uncharacterized protein</fullName>
    </submittedName>
</protein>
<evidence type="ECO:0000313" key="1">
    <source>
        <dbReference type="EMBL" id="KAF0928082.1"/>
    </source>
</evidence>
<proteinExistence type="predicted"/>
<name>A0A6G1EU36_9ORYZ</name>
<dbReference type="Proteomes" id="UP000479710">
    <property type="component" value="Unassembled WGS sequence"/>
</dbReference>
<reference evidence="1 2" key="1">
    <citation type="submission" date="2019-11" db="EMBL/GenBank/DDBJ databases">
        <title>Whole genome sequence of Oryza granulata.</title>
        <authorList>
            <person name="Li W."/>
        </authorList>
    </citation>
    <scope>NUCLEOTIDE SEQUENCE [LARGE SCALE GENOMIC DNA]</scope>
    <source>
        <strain evidence="2">cv. Menghai</strain>
        <tissue evidence="1">Leaf</tissue>
    </source>
</reference>
<keyword evidence="2" id="KW-1185">Reference proteome</keyword>
<dbReference type="AlphaFoldDB" id="A0A6G1EU36"/>
<accession>A0A6G1EU36</accession>
<gene>
    <name evidence="1" type="ORF">E2562_037725</name>
</gene>
<organism evidence="1 2">
    <name type="scientific">Oryza meyeriana var. granulata</name>
    <dbReference type="NCBI Taxonomy" id="110450"/>
    <lineage>
        <taxon>Eukaryota</taxon>
        <taxon>Viridiplantae</taxon>
        <taxon>Streptophyta</taxon>
        <taxon>Embryophyta</taxon>
        <taxon>Tracheophyta</taxon>
        <taxon>Spermatophyta</taxon>
        <taxon>Magnoliopsida</taxon>
        <taxon>Liliopsida</taxon>
        <taxon>Poales</taxon>
        <taxon>Poaceae</taxon>
        <taxon>BOP clade</taxon>
        <taxon>Oryzoideae</taxon>
        <taxon>Oryzeae</taxon>
        <taxon>Oryzinae</taxon>
        <taxon>Oryza</taxon>
        <taxon>Oryza meyeriana</taxon>
    </lineage>
</organism>